<keyword evidence="3" id="KW-1185">Reference proteome</keyword>
<dbReference type="SUPFAM" id="SSF47413">
    <property type="entry name" value="lambda repressor-like DNA-binding domains"/>
    <property type="match status" value="1"/>
</dbReference>
<dbReference type="Proteomes" id="UP000440513">
    <property type="component" value="Unassembled WGS sequence"/>
</dbReference>
<organism evidence="2 3">
    <name type="scientific">Oliverpabstia intestinalis</name>
    <dbReference type="NCBI Taxonomy" id="2606633"/>
    <lineage>
        <taxon>Bacteria</taxon>
        <taxon>Bacillati</taxon>
        <taxon>Bacillota</taxon>
        <taxon>Clostridia</taxon>
        <taxon>Lachnospirales</taxon>
        <taxon>Lachnospiraceae</taxon>
        <taxon>Oliverpabstia</taxon>
    </lineage>
</organism>
<dbReference type="EMBL" id="VUMS01000031">
    <property type="protein sequence ID" value="MST67584.1"/>
    <property type="molecule type" value="Genomic_DNA"/>
</dbReference>
<dbReference type="RefSeq" id="WP_154432954.1">
    <property type="nucleotide sequence ID" value="NZ_VUMS01000031.1"/>
</dbReference>
<sequence length="116" mass="12989">MSNVGKLIKEKRTAAKLSQKNLGKACGISDSEIMKIENGTRKTPNWENLCKIAKALGMHPFDILLAAGYISESDFNSSNRLHNLEKLDDTDCKYLQLLIDFMILRKETDEISEGGL</sequence>
<dbReference type="SMART" id="SM00530">
    <property type="entry name" value="HTH_XRE"/>
    <property type="match status" value="1"/>
</dbReference>
<comment type="caution">
    <text evidence="2">The sequence shown here is derived from an EMBL/GenBank/DDBJ whole genome shotgun (WGS) entry which is preliminary data.</text>
</comment>
<dbReference type="PROSITE" id="PS50943">
    <property type="entry name" value="HTH_CROC1"/>
    <property type="match status" value="1"/>
</dbReference>
<dbReference type="InterPro" id="IPR010982">
    <property type="entry name" value="Lambda_DNA-bd_dom_sf"/>
</dbReference>
<feature type="domain" description="HTH cro/C1-type" evidence="1">
    <location>
        <begin position="8"/>
        <end position="64"/>
    </location>
</feature>
<evidence type="ECO:0000259" key="1">
    <source>
        <dbReference type="PROSITE" id="PS50943"/>
    </source>
</evidence>
<evidence type="ECO:0000313" key="3">
    <source>
        <dbReference type="Proteomes" id="UP000440513"/>
    </source>
</evidence>
<name>A0A7X2TMB4_9FIRM</name>
<evidence type="ECO:0000313" key="2">
    <source>
        <dbReference type="EMBL" id="MST67584.1"/>
    </source>
</evidence>
<accession>A0A7X2TMB4</accession>
<dbReference type="InterPro" id="IPR001387">
    <property type="entry name" value="Cro/C1-type_HTH"/>
</dbReference>
<dbReference type="GO" id="GO:0003677">
    <property type="term" value="F:DNA binding"/>
    <property type="evidence" value="ECO:0007669"/>
    <property type="project" value="InterPro"/>
</dbReference>
<protein>
    <submittedName>
        <fullName evidence="2">Helix-turn-helix transcriptional regulator</fullName>
    </submittedName>
</protein>
<dbReference type="AlphaFoldDB" id="A0A7X2TMB4"/>
<dbReference type="Pfam" id="PF01381">
    <property type="entry name" value="HTH_3"/>
    <property type="match status" value="1"/>
</dbReference>
<gene>
    <name evidence="2" type="ORF">FYJ57_12860</name>
</gene>
<reference evidence="2 3" key="1">
    <citation type="submission" date="2019-08" db="EMBL/GenBank/DDBJ databases">
        <title>In-depth cultivation of the pig gut microbiome towards novel bacterial diversity and tailored functional studies.</title>
        <authorList>
            <person name="Wylensek D."/>
            <person name="Hitch T.C.A."/>
            <person name="Clavel T."/>
        </authorList>
    </citation>
    <scope>NUCLEOTIDE SEQUENCE [LARGE SCALE GENOMIC DNA]</scope>
    <source>
        <strain evidence="2 3">BSM-380-WT-5A</strain>
    </source>
</reference>
<dbReference type="Gene3D" id="1.10.260.40">
    <property type="entry name" value="lambda repressor-like DNA-binding domains"/>
    <property type="match status" value="1"/>
</dbReference>
<proteinExistence type="predicted"/>
<dbReference type="CDD" id="cd00093">
    <property type="entry name" value="HTH_XRE"/>
    <property type="match status" value="1"/>
</dbReference>